<dbReference type="EMBL" id="CP019655">
    <property type="protein sequence ID" value="AVF25368.1"/>
    <property type="molecule type" value="Genomic_DNA"/>
</dbReference>
<reference evidence="1 4" key="2">
    <citation type="journal article" date="2020" name="Int. J. Med. Microbiol.">
        <title>Discovery of Paenibacillus larvae ERIC V: Phenotypic and genomic comparison to genotypes ERIC I-IV reveal different inventories of virulence factors which correlate with epidemiological prevalences of American Foulbrood.</title>
        <authorList>
            <person name="Beims H."/>
            <person name="Bunk B."/>
            <person name="Erler S."/>
            <person name="Mohr K.I."/>
            <person name="Sproer C."/>
            <person name="Pradella S."/>
            <person name="Gunther G."/>
            <person name="Rohde M."/>
            <person name="von der Ohe W."/>
            <person name="Steinert M."/>
        </authorList>
    </citation>
    <scope>NUCLEOTIDE SEQUENCE</scope>
    <source>
        <strain evidence="1">Eric_III</strain>
        <strain evidence="2">Eric_V</strain>
    </source>
</reference>
<evidence type="ECO:0000313" key="2">
    <source>
        <dbReference type="EMBL" id="QHZ50353.1"/>
    </source>
</evidence>
<gene>
    <name evidence="1" type="ORF">ERICIII_01165</name>
    <name evidence="2" type="ORF">ERICV_01181</name>
</gene>
<dbReference type="Proteomes" id="UP000464330">
    <property type="component" value="Chromosome"/>
</dbReference>
<dbReference type="AlphaFoldDB" id="A0A2L1UB39"/>
<accession>A0A2L1UB39</accession>
<dbReference type="EMBL" id="CP019717">
    <property type="protein sequence ID" value="QHZ50353.1"/>
    <property type="molecule type" value="Genomic_DNA"/>
</dbReference>
<protein>
    <submittedName>
        <fullName evidence="1">Uncharacterized protein</fullName>
    </submittedName>
</protein>
<sequence length="53" mass="6111">MTRTNVKTFKHRIGKNRFIVIQIFQSANAKTIHGNALASNALNVKVFSKRKRR</sequence>
<evidence type="ECO:0000313" key="4">
    <source>
        <dbReference type="Proteomes" id="UP000464330"/>
    </source>
</evidence>
<reference evidence="3" key="1">
    <citation type="submission" date="2017-02" db="EMBL/GenBank/DDBJ databases">
        <title>Delineation of Paenibacillus larvae strains originating from foulbrood outbreaks.</title>
        <authorList>
            <person name="Beims H."/>
            <person name="Bunk B."/>
            <person name="Sproeer C."/>
            <person name="Mohr K.I."/>
            <person name="Pradella S."/>
            <person name="Guenther G."/>
            <person name="Rohde M."/>
            <person name="von der Ohe W."/>
            <person name="Steinert M."/>
        </authorList>
    </citation>
    <scope>NUCLEOTIDE SEQUENCE [LARGE SCALE GENOMIC DNA]</scope>
    <source>
        <strain evidence="3">Eric_III</strain>
    </source>
</reference>
<proteinExistence type="predicted"/>
<evidence type="ECO:0000313" key="3">
    <source>
        <dbReference type="Proteomes" id="UP000239833"/>
    </source>
</evidence>
<name>A0A2L1UB39_9BACL</name>
<organism evidence="1 3">
    <name type="scientific">Paenibacillus larvae subsp. larvae</name>
    <dbReference type="NCBI Taxonomy" id="147375"/>
    <lineage>
        <taxon>Bacteria</taxon>
        <taxon>Bacillati</taxon>
        <taxon>Bacillota</taxon>
        <taxon>Bacilli</taxon>
        <taxon>Bacillales</taxon>
        <taxon>Paenibacillaceae</taxon>
        <taxon>Paenibacillus</taxon>
    </lineage>
</organism>
<dbReference type="Proteomes" id="UP000239833">
    <property type="component" value="Chromosome"/>
</dbReference>
<dbReference type="RefSeq" id="WP_024093593.1">
    <property type="nucleotide sequence ID" value="NZ_CP019651.1"/>
</dbReference>
<dbReference type="GeneID" id="64221332"/>
<accession>A0A6C0QNV8</accession>
<evidence type="ECO:0000313" key="1">
    <source>
        <dbReference type="EMBL" id="AVF25368.1"/>
    </source>
</evidence>
<accession>A0A8B6WWM4</accession>